<dbReference type="Gene3D" id="2.30.30.40">
    <property type="entry name" value="SH3 Domains"/>
    <property type="match status" value="1"/>
</dbReference>
<dbReference type="Pfam" id="PF00515">
    <property type="entry name" value="TPR_1"/>
    <property type="match status" value="1"/>
</dbReference>
<dbReference type="InterPro" id="IPR011990">
    <property type="entry name" value="TPR-like_helical_dom_sf"/>
</dbReference>
<gene>
    <name evidence="4" type="ORF">NW209_06505</name>
</gene>
<dbReference type="AlphaFoldDB" id="A0AAW5MZA7"/>
<keyword evidence="2" id="KW-1133">Transmembrane helix</keyword>
<proteinExistence type="predicted"/>
<reference evidence="4 5" key="1">
    <citation type="submission" date="2022-08" db="EMBL/GenBank/DDBJ databases">
        <authorList>
            <person name="Zeman M."/>
            <person name="Kubasova T."/>
        </authorList>
    </citation>
    <scope>NUCLEOTIDE SEQUENCE [LARGE SCALE GENOMIC DNA]</scope>
    <source>
        <strain evidence="4 5">ET62</strain>
    </source>
</reference>
<feature type="repeat" description="TPR" evidence="1">
    <location>
        <begin position="53"/>
        <end position="86"/>
    </location>
</feature>
<evidence type="ECO:0000256" key="2">
    <source>
        <dbReference type="SAM" id="Phobius"/>
    </source>
</evidence>
<keyword evidence="1" id="KW-0802">TPR repeat</keyword>
<dbReference type="SUPFAM" id="SSF48452">
    <property type="entry name" value="TPR-like"/>
    <property type="match status" value="1"/>
</dbReference>
<protein>
    <submittedName>
        <fullName evidence="4">Tetratricopeptide repeat protein</fullName>
    </submittedName>
</protein>
<keyword evidence="2" id="KW-0472">Membrane</keyword>
<evidence type="ECO:0000313" key="4">
    <source>
        <dbReference type="EMBL" id="MCR8873663.1"/>
    </source>
</evidence>
<dbReference type="Gene3D" id="1.25.40.10">
    <property type="entry name" value="Tetratricopeptide repeat domain"/>
    <property type="match status" value="1"/>
</dbReference>
<dbReference type="Proteomes" id="UP001204579">
    <property type="component" value="Unassembled WGS sequence"/>
</dbReference>
<organism evidence="4 5">
    <name type="scientific">Phocaeicola barnesiae</name>
    <dbReference type="NCBI Taxonomy" id="376804"/>
    <lineage>
        <taxon>Bacteria</taxon>
        <taxon>Pseudomonadati</taxon>
        <taxon>Bacteroidota</taxon>
        <taxon>Bacteroidia</taxon>
        <taxon>Bacteroidales</taxon>
        <taxon>Bacteroidaceae</taxon>
        <taxon>Phocaeicola</taxon>
    </lineage>
</organism>
<feature type="transmembrane region" description="Helical" evidence="2">
    <location>
        <begin position="157"/>
        <end position="176"/>
    </location>
</feature>
<keyword evidence="5" id="KW-1185">Reference proteome</keyword>
<evidence type="ECO:0000256" key="3">
    <source>
        <dbReference type="SAM" id="SignalP"/>
    </source>
</evidence>
<dbReference type="EMBL" id="JANRHJ010000006">
    <property type="protein sequence ID" value="MCR8873663.1"/>
    <property type="molecule type" value="Genomic_DNA"/>
</dbReference>
<name>A0AAW5MZA7_9BACT</name>
<dbReference type="SMART" id="SM00028">
    <property type="entry name" value="TPR"/>
    <property type="match status" value="2"/>
</dbReference>
<dbReference type="PROSITE" id="PS50293">
    <property type="entry name" value="TPR_REGION"/>
    <property type="match status" value="1"/>
</dbReference>
<comment type="caution">
    <text evidence="4">The sequence shown here is derived from an EMBL/GenBank/DDBJ whole genome shotgun (WGS) entry which is preliminary data.</text>
</comment>
<feature type="chain" id="PRO_5043823478" evidence="3">
    <location>
        <begin position="21"/>
        <end position="249"/>
    </location>
</feature>
<evidence type="ECO:0000313" key="5">
    <source>
        <dbReference type="Proteomes" id="UP001204579"/>
    </source>
</evidence>
<dbReference type="InterPro" id="IPR019734">
    <property type="entry name" value="TPR_rpt"/>
</dbReference>
<keyword evidence="2" id="KW-0812">Transmembrane</keyword>
<sequence length="249" mass="27853">MRKLSIILVCLIGFFQMVHAATKAEADKAYQENQFEQAIKLYEEILATDGESADIYYNLGNSYYKNKDIAKAVLNYERALLLNPGDADIRFNLDMARGKTTDQITPTHEVFILTWGKALVNLMGESAWARLGIASFILFLIGAVFYIFGNRVLVKKIGFIAGLVCLFVSICANFCASRQKSELIDRTGAIIMAPTVSVKSTPNESGTDLFVLHEGTKVFVEDNSMKEWKEVRLEDGNKGWVKTESIELI</sequence>
<accession>A0AAW5MZA7</accession>
<keyword evidence="3" id="KW-0732">Signal</keyword>
<dbReference type="PROSITE" id="PS50005">
    <property type="entry name" value="TPR"/>
    <property type="match status" value="1"/>
</dbReference>
<evidence type="ECO:0000256" key="1">
    <source>
        <dbReference type="PROSITE-ProRule" id="PRU00339"/>
    </source>
</evidence>
<feature type="transmembrane region" description="Helical" evidence="2">
    <location>
        <begin position="127"/>
        <end position="148"/>
    </location>
</feature>
<feature type="signal peptide" evidence="3">
    <location>
        <begin position="1"/>
        <end position="20"/>
    </location>
</feature>